<keyword evidence="3" id="KW-1185">Reference proteome</keyword>
<evidence type="ECO:0000313" key="3">
    <source>
        <dbReference type="Proteomes" id="UP000740883"/>
    </source>
</evidence>
<dbReference type="SUPFAM" id="SSF53098">
    <property type="entry name" value="Ribonuclease H-like"/>
    <property type="match status" value="1"/>
</dbReference>
<dbReference type="PANTHER" id="PTHR37984">
    <property type="entry name" value="PROTEIN CBG26694"/>
    <property type="match status" value="1"/>
</dbReference>
<comment type="caution">
    <text evidence="2">The sequence shown here is derived from an EMBL/GenBank/DDBJ whole genome shotgun (WGS) entry which is preliminary data.</text>
</comment>
<dbReference type="InterPro" id="IPR036397">
    <property type="entry name" value="RNaseH_sf"/>
</dbReference>
<evidence type="ECO:0000259" key="1">
    <source>
        <dbReference type="PROSITE" id="PS50994"/>
    </source>
</evidence>
<dbReference type="GO" id="GO:0005634">
    <property type="term" value="C:nucleus"/>
    <property type="evidence" value="ECO:0007669"/>
    <property type="project" value="UniProtKB-ARBA"/>
</dbReference>
<organism evidence="2 3">
    <name type="scientific">Nosema granulosis</name>
    <dbReference type="NCBI Taxonomy" id="83296"/>
    <lineage>
        <taxon>Eukaryota</taxon>
        <taxon>Fungi</taxon>
        <taxon>Fungi incertae sedis</taxon>
        <taxon>Microsporidia</taxon>
        <taxon>Nosematidae</taxon>
        <taxon>Nosema</taxon>
    </lineage>
</organism>
<dbReference type="Proteomes" id="UP000740883">
    <property type="component" value="Unassembled WGS sequence"/>
</dbReference>
<name>A0A9P6GUV0_9MICR</name>
<dbReference type="AlphaFoldDB" id="A0A9P6GUV0"/>
<proteinExistence type="predicted"/>
<dbReference type="GO" id="GO:0015074">
    <property type="term" value="P:DNA integration"/>
    <property type="evidence" value="ECO:0007669"/>
    <property type="project" value="InterPro"/>
</dbReference>
<protein>
    <submittedName>
        <fullName evidence="2">Gag-Pol polyprotein</fullName>
    </submittedName>
</protein>
<feature type="domain" description="Integrase catalytic" evidence="1">
    <location>
        <begin position="130"/>
        <end position="297"/>
    </location>
</feature>
<dbReference type="PANTHER" id="PTHR37984:SF5">
    <property type="entry name" value="PROTEIN NYNRIN-LIKE"/>
    <property type="match status" value="1"/>
</dbReference>
<dbReference type="GO" id="GO:0003676">
    <property type="term" value="F:nucleic acid binding"/>
    <property type="evidence" value="ECO:0007669"/>
    <property type="project" value="InterPro"/>
</dbReference>
<evidence type="ECO:0000313" key="2">
    <source>
        <dbReference type="EMBL" id="KAF9752809.1"/>
    </source>
</evidence>
<reference evidence="2 3" key="1">
    <citation type="journal article" date="2020" name="Genome Biol. Evol.">
        <title>Comparative genomics of strictly vertically transmitted, feminizing microsporidia endosymbionts of amphipod crustaceans.</title>
        <authorList>
            <person name="Cormier A."/>
            <person name="Chebbi M.A."/>
            <person name="Giraud I."/>
            <person name="Wattier R."/>
            <person name="Teixeira M."/>
            <person name="Gilbert C."/>
            <person name="Rigaud T."/>
            <person name="Cordaux R."/>
        </authorList>
    </citation>
    <scope>NUCLEOTIDE SEQUENCE [LARGE SCALE GENOMIC DNA]</scope>
    <source>
        <strain evidence="2 3">Ou3-Ou53</strain>
    </source>
</reference>
<accession>A0A9P6GUV0</accession>
<dbReference type="Gene3D" id="3.30.420.10">
    <property type="entry name" value="Ribonuclease H-like superfamily/Ribonuclease H"/>
    <property type="match status" value="1"/>
</dbReference>
<dbReference type="Pfam" id="PF00665">
    <property type="entry name" value="rve"/>
    <property type="match status" value="1"/>
</dbReference>
<dbReference type="PROSITE" id="PS50994">
    <property type="entry name" value="INTEGRASE"/>
    <property type="match status" value="1"/>
</dbReference>
<dbReference type="OrthoDB" id="2186513at2759"/>
<dbReference type="EMBL" id="SBJO01000972">
    <property type="protein sequence ID" value="KAF9752809.1"/>
    <property type="molecule type" value="Genomic_DNA"/>
</dbReference>
<sequence length="424" mass="49777">MVSFVANKIEYDNIVLFLEGKDNLVNLDKDKKKRLKKKASKFILIEGGLYLYDKENLHKRVFHMEQLDLIKFETKRFHDEHHYGINRFEVKCNDYFFKIPRDVIREVIANCTVCAQSQPLKTKEKLVHITALRPMERLQIDLIDMRRYKDSNDQFSWILTIIDVYSKYAWAFPLLSKTSSEISKTLESLFYMLGPPQILQSDNGKEFINADMKGLCDRFSISYKHSSPRHPQSQGQVERFNQTLTRYLQKHVFQEEMAENVSGKQWKKHLLKVVYDYNLAKHSATNKTPFRLFLQIPGFNTIVQKDNENALDSLPTPDICPNNTNSNSTRMEDDFIREPSVSQEYLDRMNKHASVHNSIYDFNVGDKVLVAKSFDKNEKTKKLKLSSFYSEEVVITEILSNNRVKIKNKDKEEIVFMSKIKKVQ</sequence>
<dbReference type="InterPro" id="IPR012337">
    <property type="entry name" value="RNaseH-like_sf"/>
</dbReference>
<gene>
    <name evidence="2" type="primary">pro-pol_0</name>
    <name evidence="2" type="ORF">NGRA_3383</name>
</gene>
<dbReference type="InterPro" id="IPR001584">
    <property type="entry name" value="Integrase_cat-core"/>
</dbReference>
<dbReference type="InterPro" id="IPR050951">
    <property type="entry name" value="Retrovirus_Pol_polyprotein"/>
</dbReference>